<dbReference type="STRING" id="393762.SAMN05660472_01228"/>
<dbReference type="PANTHER" id="PTHR30616">
    <property type="entry name" value="UNCHARACTERIZED PROTEIN YFIH"/>
    <property type="match status" value="1"/>
</dbReference>
<keyword evidence="13" id="KW-1185">Reference proteome</keyword>
<dbReference type="RefSeq" id="WP_244269479.1">
    <property type="nucleotide sequence ID" value="NZ_FNFP01000002.1"/>
</dbReference>
<dbReference type="Proteomes" id="UP000198718">
    <property type="component" value="Unassembled WGS sequence"/>
</dbReference>
<dbReference type="AlphaFoldDB" id="A0A1G9BPC3"/>
<evidence type="ECO:0000256" key="2">
    <source>
        <dbReference type="ARBA" id="ARBA00003215"/>
    </source>
</evidence>
<keyword evidence="7" id="KW-0862">Zinc</keyword>
<name>A0A1G9BPC3_9FIRM</name>
<dbReference type="SUPFAM" id="SSF64438">
    <property type="entry name" value="CNF1/YfiH-like putative cysteine hydrolases"/>
    <property type="match status" value="1"/>
</dbReference>
<evidence type="ECO:0000256" key="11">
    <source>
        <dbReference type="RuleBase" id="RU361274"/>
    </source>
</evidence>
<organism evidence="12 13">
    <name type="scientific">Natronincola ferrireducens</name>
    <dbReference type="NCBI Taxonomy" id="393762"/>
    <lineage>
        <taxon>Bacteria</taxon>
        <taxon>Bacillati</taxon>
        <taxon>Bacillota</taxon>
        <taxon>Clostridia</taxon>
        <taxon>Peptostreptococcales</taxon>
        <taxon>Natronincolaceae</taxon>
        <taxon>Natronincola</taxon>
    </lineage>
</organism>
<dbReference type="NCBIfam" id="TIGR00726">
    <property type="entry name" value="peptidoglycan editing factor PgeF"/>
    <property type="match status" value="1"/>
</dbReference>
<comment type="catalytic activity">
    <reaction evidence="1">
        <text>inosine + phosphate = alpha-D-ribose 1-phosphate + hypoxanthine</text>
        <dbReference type="Rhea" id="RHEA:27646"/>
        <dbReference type="ChEBI" id="CHEBI:17368"/>
        <dbReference type="ChEBI" id="CHEBI:17596"/>
        <dbReference type="ChEBI" id="CHEBI:43474"/>
        <dbReference type="ChEBI" id="CHEBI:57720"/>
        <dbReference type="EC" id="2.4.2.1"/>
    </reaction>
    <physiologicalReaction direction="left-to-right" evidence="1">
        <dbReference type="Rhea" id="RHEA:27647"/>
    </physiologicalReaction>
</comment>
<dbReference type="PANTHER" id="PTHR30616:SF2">
    <property type="entry name" value="PURINE NUCLEOSIDE PHOSPHORYLASE LACC1"/>
    <property type="match status" value="1"/>
</dbReference>
<comment type="catalytic activity">
    <reaction evidence="8">
        <text>adenosine + H2O + H(+) = inosine + NH4(+)</text>
        <dbReference type="Rhea" id="RHEA:24408"/>
        <dbReference type="ChEBI" id="CHEBI:15377"/>
        <dbReference type="ChEBI" id="CHEBI:15378"/>
        <dbReference type="ChEBI" id="CHEBI:16335"/>
        <dbReference type="ChEBI" id="CHEBI:17596"/>
        <dbReference type="ChEBI" id="CHEBI:28938"/>
        <dbReference type="EC" id="3.5.4.4"/>
    </reaction>
    <physiologicalReaction direction="left-to-right" evidence="8">
        <dbReference type="Rhea" id="RHEA:24409"/>
    </physiologicalReaction>
</comment>
<dbReference type="InterPro" id="IPR011324">
    <property type="entry name" value="Cytotoxic_necrot_fac-like_cat"/>
</dbReference>
<evidence type="ECO:0000256" key="6">
    <source>
        <dbReference type="ARBA" id="ARBA00022801"/>
    </source>
</evidence>
<dbReference type="CDD" id="cd16833">
    <property type="entry name" value="YfiH"/>
    <property type="match status" value="1"/>
</dbReference>
<reference evidence="12 13" key="1">
    <citation type="submission" date="2016-10" db="EMBL/GenBank/DDBJ databases">
        <authorList>
            <person name="de Groot N.N."/>
        </authorList>
    </citation>
    <scope>NUCLEOTIDE SEQUENCE [LARGE SCALE GENOMIC DNA]</scope>
    <source>
        <strain evidence="12 13">DSM 18346</strain>
    </source>
</reference>
<evidence type="ECO:0000256" key="3">
    <source>
        <dbReference type="ARBA" id="ARBA00007353"/>
    </source>
</evidence>
<dbReference type="Pfam" id="PF02578">
    <property type="entry name" value="Cu-oxidase_4"/>
    <property type="match status" value="1"/>
</dbReference>
<protein>
    <recommendedName>
        <fullName evidence="11">Purine nucleoside phosphorylase</fullName>
    </recommendedName>
</protein>
<evidence type="ECO:0000256" key="5">
    <source>
        <dbReference type="ARBA" id="ARBA00022723"/>
    </source>
</evidence>
<gene>
    <name evidence="12" type="ORF">SAMN05660472_01228</name>
</gene>
<evidence type="ECO:0000256" key="9">
    <source>
        <dbReference type="ARBA" id="ARBA00048968"/>
    </source>
</evidence>
<dbReference type="Gene3D" id="3.60.140.10">
    <property type="entry name" value="CNF1/YfiH-like putative cysteine hydrolases"/>
    <property type="match status" value="1"/>
</dbReference>
<comment type="catalytic activity">
    <reaction evidence="9">
        <text>adenosine + phosphate = alpha-D-ribose 1-phosphate + adenine</text>
        <dbReference type="Rhea" id="RHEA:27642"/>
        <dbReference type="ChEBI" id="CHEBI:16335"/>
        <dbReference type="ChEBI" id="CHEBI:16708"/>
        <dbReference type="ChEBI" id="CHEBI:43474"/>
        <dbReference type="ChEBI" id="CHEBI:57720"/>
        <dbReference type="EC" id="2.4.2.1"/>
    </reaction>
    <physiologicalReaction direction="left-to-right" evidence="9">
        <dbReference type="Rhea" id="RHEA:27643"/>
    </physiologicalReaction>
</comment>
<proteinExistence type="inferred from homology"/>
<dbReference type="GO" id="GO:0017061">
    <property type="term" value="F:S-methyl-5-thioadenosine phosphorylase activity"/>
    <property type="evidence" value="ECO:0007669"/>
    <property type="project" value="UniProtKB-EC"/>
</dbReference>
<dbReference type="InterPro" id="IPR003730">
    <property type="entry name" value="Cu_polyphenol_OxRdtase"/>
</dbReference>
<evidence type="ECO:0000256" key="7">
    <source>
        <dbReference type="ARBA" id="ARBA00022833"/>
    </source>
</evidence>
<keyword evidence="6" id="KW-0378">Hydrolase</keyword>
<sequence length="273" mass="30471">MRILGFKIIEEKGTKVVIMEEFEKTNIVKHGFSTRLGGVSKGAYTTLNLGLKTKDNKEDVIKNINFFCKTINTSFCNLVLADQVHGDSIKIVTQEDRGKGIHYKRDYEGIDGLITNQRGLALMTFHADCVPLLFLDPVMKVVAASHAGWKGTMMKIGQKTVAKMIKEFGSNPQDILVGIGPSIGQCCYEVSEDVIKKFNTNFTQPCNFAIATTGEKYLLNLWEANRLQLEEIGVLHRNIIVSNMCTACGEDLFYSHRRDKGLTGRMASIIQLI</sequence>
<dbReference type="EMBL" id="FNFP01000002">
    <property type="protein sequence ID" value="SDK41110.1"/>
    <property type="molecule type" value="Genomic_DNA"/>
</dbReference>
<dbReference type="GO" id="GO:0005507">
    <property type="term" value="F:copper ion binding"/>
    <property type="evidence" value="ECO:0007669"/>
    <property type="project" value="TreeGrafter"/>
</dbReference>
<keyword evidence="5" id="KW-0479">Metal-binding</keyword>
<keyword evidence="4" id="KW-0808">Transferase</keyword>
<comment type="function">
    <text evidence="2">Purine nucleoside enzyme that catalyzes the phosphorolysis of adenosine and inosine nucleosides, yielding D-ribose 1-phosphate and the respective free bases, adenine and hypoxanthine. Also catalyzes the phosphorolysis of S-methyl-5'-thioadenosine into adenine and S-methyl-5-thio-alpha-D-ribose 1-phosphate. Also has adenosine deaminase activity.</text>
</comment>
<evidence type="ECO:0000256" key="10">
    <source>
        <dbReference type="ARBA" id="ARBA00049893"/>
    </source>
</evidence>
<evidence type="ECO:0000313" key="13">
    <source>
        <dbReference type="Proteomes" id="UP000198718"/>
    </source>
</evidence>
<evidence type="ECO:0000256" key="4">
    <source>
        <dbReference type="ARBA" id="ARBA00022679"/>
    </source>
</evidence>
<evidence type="ECO:0000256" key="1">
    <source>
        <dbReference type="ARBA" id="ARBA00000553"/>
    </source>
</evidence>
<dbReference type="GO" id="GO:0016787">
    <property type="term" value="F:hydrolase activity"/>
    <property type="evidence" value="ECO:0007669"/>
    <property type="project" value="UniProtKB-KW"/>
</dbReference>
<accession>A0A1G9BPC3</accession>
<dbReference type="InterPro" id="IPR038371">
    <property type="entry name" value="Cu_polyphenol_OxRdtase_sf"/>
</dbReference>
<evidence type="ECO:0000256" key="8">
    <source>
        <dbReference type="ARBA" id="ARBA00047989"/>
    </source>
</evidence>
<evidence type="ECO:0000313" key="12">
    <source>
        <dbReference type="EMBL" id="SDK41110.1"/>
    </source>
</evidence>
<comment type="catalytic activity">
    <reaction evidence="10">
        <text>S-methyl-5'-thioadenosine + phosphate = 5-(methylsulfanyl)-alpha-D-ribose 1-phosphate + adenine</text>
        <dbReference type="Rhea" id="RHEA:11852"/>
        <dbReference type="ChEBI" id="CHEBI:16708"/>
        <dbReference type="ChEBI" id="CHEBI:17509"/>
        <dbReference type="ChEBI" id="CHEBI:43474"/>
        <dbReference type="ChEBI" id="CHEBI:58533"/>
        <dbReference type="EC" id="2.4.2.28"/>
    </reaction>
    <physiologicalReaction direction="left-to-right" evidence="10">
        <dbReference type="Rhea" id="RHEA:11853"/>
    </physiologicalReaction>
</comment>
<comment type="similarity">
    <text evidence="3 11">Belongs to the purine nucleoside phosphorylase YfiH/LACC1 family.</text>
</comment>